<feature type="region of interest" description="Disordered" evidence="1">
    <location>
        <begin position="355"/>
        <end position="374"/>
    </location>
</feature>
<feature type="compositionally biased region" description="Basic residues" evidence="1">
    <location>
        <begin position="59"/>
        <end position="71"/>
    </location>
</feature>
<accession>A0AAW0BK48</accession>
<proteinExistence type="predicted"/>
<organism evidence="2 3">
    <name type="scientific">Favolaschia claudopus</name>
    <dbReference type="NCBI Taxonomy" id="2862362"/>
    <lineage>
        <taxon>Eukaryota</taxon>
        <taxon>Fungi</taxon>
        <taxon>Dikarya</taxon>
        <taxon>Basidiomycota</taxon>
        <taxon>Agaricomycotina</taxon>
        <taxon>Agaricomycetes</taxon>
        <taxon>Agaricomycetidae</taxon>
        <taxon>Agaricales</taxon>
        <taxon>Marasmiineae</taxon>
        <taxon>Mycenaceae</taxon>
        <taxon>Favolaschia</taxon>
    </lineage>
</organism>
<dbReference type="PROSITE" id="PS51257">
    <property type="entry name" value="PROKAR_LIPOPROTEIN"/>
    <property type="match status" value="1"/>
</dbReference>
<evidence type="ECO:0000256" key="1">
    <source>
        <dbReference type="SAM" id="MobiDB-lite"/>
    </source>
</evidence>
<dbReference type="Proteomes" id="UP001362999">
    <property type="component" value="Unassembled WGS sequence"/>
</dbReference>
<evidence type="ECO:0000313" key="3">
    <source>
        <dbReference type="Proteomes" id="UP001362999"/>
    </source>
</evidence>
<keyword evidence="3" id="KW-1185">Reference proteome</keyword>
<protein>
    <submittedName>
        <fullName evidence="2">Uncharacterized protein</fullName>
    </submittedName>
</protein>
<comment type="caution">
    <text evidence="2">The sequence shown here is derived from an EMBL/GenBank/DDBJ whole genome shotgun (WGS) entry which is preliminary data.</text>
</comment>
<feature type="compositionally biased region" description="Low complexity" evidence="1">
    <location>
        <begin position="79"/>
        <end position="91"/>
    </location>
</feature>
<gene>
    <name evidence="2" type="ORF">R3P38DRAFT_2778380</name>
</gene>
<feature type="region of interest" description="Disordered" evidence="1">
    <location>
        <begin position="309"/>
        <end position="330"/>
    </location>
</feature>
<reference evidence="2 3" key="1">
    <citation type="journal article" date="2024" name="J Genomics">
        <title>Draft genome sequencing and assembly of Favolaschia claudopus CIRM-BRFM 2984 isolated from oak limbs.</title>
        <authorList>
            <person name="Navarro D."/>
            <person name="Drula E."/>
            <person name="Chaduli D."/>
            <person name="Cazenave R."/>
            <person name="Ahrendt S."/>
            <person name="Wang J."/>
            <person name="Lipzen A."/>
            <person name="Daum C."/>
            <person name="Barry K."/>
            <person name="Grigoriev I.V."/>
            <person name="Favel A."/>
            <person name="Rosso M.N."/>
            <person name="Martin F."/>
        </authorList>
    </citation>
    <scope>NUCLEOTIDE SEQUENCE [LARGE SCALE GENOMIC DNA]</scope>
    <source>
        <strain evidence="2 3">CIRM-BRFM 2984</strain>
    </source>
</reference>
<feature type="region of interest" description="Disordered" evidence="1">
    <location>
        <begin position="54"/>
        <end position="103"/>
    </location>
</feature>
<dbReference type="EMBL" id="JAWWNJ010000032">
    <property type="protein sequence ID" value="KAK7026354.1"/>
    <property type="molecule type" value="Genomic_DNA"/>
</dbReference>
<name>A0AAW0BK48_9AGAR</name>
<dbReference type="AlphaFoldDB" id="A0AAW0BK48"/>
<evidence type="ECO:0000313" key="2">
    <source>
        <dbReference type="EMBL" id="KAK7026354.1"/>
    </source>
</evidence>
<sequence>MADRALQRERYWGQCSVILKREISAFVTVWVSCSRAMDRWRSGGWDAQARRMGAEAKLTRGRPRSSSHRLQIRSNTIASSSTSSPVPSSSHPIPPFSDIDRPTASAPYERERISRYHSVFPAPCTTSKRRVEGWRWGLGFDDSLMRCVYPSALEAPQDENDVAGRGDDDLGGRRGSAAQDDVLVLDLKPGGFGGVRKNIGHEFSLSYGCGHENDIRKPTAAMGTIEGVPLVTAPSLVARFVRVDQSAGADDEGATSSPTKMCPPETRILNGRAIAYRVYACVSARLPRGKIEGFGIVCTIERNSASSRATRGNDEIGRMHGKRINGMNSLPRKIDRDAQPWAECYSPKNEKLRRRLALEDPTEMSQLRRPTVQR</sequence>